<sequence>MSLAAVPDPPEEPGAVPPHDLQAEQAVLGAMLLSATAISVAAEILQPSDFYWPQHEAIYSLVLRLHRDGKPTDPVAVNSELANTGQSTWTGGAPYLHTLTETVPSPASAGYYAKQVGETARRRALITTGTRIAKLGHTGGDVTEALQTARVELDTTTAGTGHGWPEPVSLDALPGPLPEFPLETLPTWVGQFAAAVADQTQTPPDLAGCLALAALSTAASGRIWADTGTWAEPVCLYTVVAMPPASRKSAVFAAMNEPIFAAEKHLVEQMKPRISEARVAKRVAEAEAEEQASAAEKERDPQSIALAAEAAETAAAMTVPNLPKLVADDITPETLARQLADQQGRLALLAPEGGFFGTLAGRYGGIPNLDTFLKSHAGEPIRVDRQGREPDFVPQSALTIGIALQPEVLREVFATPGGRGRGLLARILYAMPADTVGWRTARAAPIPPDVKQDYAHHLQTLLHSLWQLEQPTTLTFTQDAQERLATLLYEEIEPQLRPEERLGQIRDWGGKLVGAIVRIAALLHLADNLTTGWGKPITLDTLERAIQIGEYYTTHALAVFGAMGTDPVHATARRILDWLHQRQPERFTKRDAFCAIRSKEIAKANDVDTPLALLTDLGWIHPEPTPNRSKGGRPPSPTYRLHPHIHDSAS</sequence>
<dbReference type="SUPFAM" id="SSF48024">
    <property type="entry name" value="N-terminal domain of DnaB helicase"/>
    <property type="match status" value="1"/>
</dbReference>
<comment type="caution">
    <text evidence="5">The sequence shown here is derived from an EMBL/GenBank/DDBJ whole genome shotgun (WGS) entry which is preliminary data.</text>
</comment>
<evidence type="ECO:0000313" key="6">
    <source>
        <dbReference type="Proteomes" id="UP001250214"/>
    </source>
</evidence>
<evidence type="ECO:0000256" key="1">
    <source>
        <dbReference type="ARBA" id="ARBA00022705"/>
    </source>
</evidence>
<dbReference type="PANTHER" id="PTHR30153:SF2">
    <property type="entry name" value="REPLICATIVE DNA HELICASE"/>
    <property type="match status" value="1"/>
</dbReference>
<dbReference type="Gene3D" id="1.10.860.10">
    <property type="entry name" value="DNAb Helicase, Chain A"/>
    <property type="match status" value="1"/>
</dbReference>
<keyword evidence="1" id="KW-0235">DNA replication</keyword>
<proteinExistence type="predicted"/>
<feature type="region of interest" description="Disordered" evidence="3">
    <location>
        <begin position="622"/>
        <end position="650"/>
    </location>
</feature>
<protein>
    <submittedName>
        <fullName evidence="5">DUF3987 domain-containing protein</fullName>
    </submittedName>
</protein>
<dbReference type="InterPro" id="IPR007693">
    <property type="entry name" value="DNA_helicase_DnaB-like_N"/>
</dbReference>
<dbReference type="RefSeq" id="WP_310913110.1">
    <property type="nucleotide sequence ID" value="NZ_JAVLVT010000006.1"/>
</dbReference>
<evidence type="ECO:0000259" key="4">
    <source>
        <dbReference type="Pfam" id="PF00772"/>
    </source>
</evidence>
<dbReference type="EMBL" id="JAVLVT010000006">
    <property type="protein sequence ID" value="MDS1271559.1"/>
    <property type="molecule type" value="Genomic_DNA"/>
</dbReference>
<evidence type="ECO:0000256" key="2">
    <source>
        <dbReference type="ARBA" id="ARBA00023125"/>
    </source>
</evidence>
<accession>A0ABU2H8D4</accession>
<organism evidence="5 6">
    <name type="scientific">Lipingzhangella rawalii</name>
    <dbReference type="NCBI Taxonomy" id="2055835"/>
    <lineage>
        <taxon>Bacteria</taxon>
        <taxon>Bacillati</taxon>
        <taxon>Actinomycetota</taxon>
        <taxon>Actinomycetes</taxon>
        <taxon>Streptosporangiales</taxon>
        <taxon>Nocardiopsidaceae</taxon>
        <taxon>Lipingzhangella</taxon>
    </lineage>
</organism>
<reference evidence="6" key="1">
    <citation type="submission" date="2023-07" db="EMBL/GenBank/DDBJ databases">
        <title>Novel species in the genus Lipingzhangella isolated from Sambhar Salt Lake.</title>
        <authorList>
            <person name="Jiya N."/>
            <person name="Kajale S."/>
            <person name="Sharma A."/>
        </authorList>
    </citation>
    <scope>NUCLEOTIDE SEQUENCE [LARGE SCALE GENOMIC DNA]</scope>
    <source>
        <strain evidence="6">LS1_29</strain>
    </source>
</reference>
<dbReference type="Proteomes" id="UP001250214">
    <property type="component" value="Unassembled WGS sequence"/>
</dbReference>
<dbReference type="Pfam" id="PF13148">
    <property type="entry name" value="DUF3987"/>
    <property type="match status" value="1"/>
</dbReference>
<dbReference type="PANTHER" id="PTHR30153">
    <property type="entry name" value="REPLICATIVE DNA HELICASE DNAB"/>
    <property type="match status" value="1"/>
</dbReference>
<dbReference type="InterPro" id="IPR016136">
    <property type="entry name" value="DNA_helicase_N/primase_C"/>
</dbReference>
<feature type="domain" description="DNA helicase DnaB-like N-terminal" evidence="4">
    <location>
        <begin position="17"/>
        <end position="117"/>
    </location>
</feature>
<gene>
    <name evidence="5" type="ORF">RIF23_14765</name>
</gene>
<dbReference type="InterPro" id="IPR036185">
    <property type="entry name" value="DNA_heli_DnaB-like_N_sf"/>
</dbReference>
<keyword evidence="6" id="KW-1185">Reference proteome</keyword>
<evidence type="ECO:0000256" key="3">
    <source>
        <dbReference type="SAM" id="MobiDB-lite"/>
    </source>
</evidence>
<dbReference type="InterPro" id="IPR025048">
    <property type="entry name" value="DUF3987"/>
</dbReference>
<keyword evidence="2" id="KW-0238">DNA-binding</keyword>
<name>A0ABU2H8D4_9ACTN</name>
<dbReference type="Pfam" id="PF00772">
    <property type="entry name" value="DnaB"/>
    <property type="match status" value="1"/>
</dbReference>
<evidence type="ECO:0000313" key="5">
    <source>
        <dbReference type="EMBL" id="MDS1271559.1"/>
    </source>
</evidence>